<evidence type="ECO:0000313" key="4">
    <source>
        <dbReference type="Proteomes" id="UP000490060"/>
    </source>
</evidence>
<keyword evidence="1" id="KW-0732">Signal</keyword>
<feature type="domain" description="TonB C-terminal" evidence="2">
    <location>
        <begin position="134"/>
        <end position="201"/>
    </location>
</feature>
<evidence type="ECO:0000313" key="3">
    <source>
        <dbReference type="EMBL" id="SOS58206.1"/>
    </source>
</evidence>
<sequence>MKNRPLLLLIMLLSLFNMQSQVKVCETPKDDAIDLNVISVKKCDIKEKKVRQISKTNIARKRVNNRSRKKENNLNSSGNKALNLPNLSKEVLFTLVEEIPMFDACKHSNRENNIKCFKEKINKHILKNFYAEDYITENTKTKVYIQFSIDLNGKIINSKIRSRENNKRLHKELDRIINKLPRFNPGKEKGLPVVVTYAFPLNLASD</sequence>
<evidence type="ECO:0000256" key="1">
    <source>
        <dbReference type="SAM" id="SignalP"/>
    </source>
</evidence>
<organism evidence="3 4">
    <name type="scientific">Tenacibaculum finnmarkense genomovar ulcerans</name>
    <dbReference type="NCBI Taxonomy" id="2781388"/>
    <lineage>
        <taxon>Bacteria</taxon>
        <taxon>Pseudomonadati</taxon>
        <taxon>Bacteroidota</taxon>
        <taxon>Flavobacteriia</taxon>
        <taxon>Flavobacteriales</taxon>
        <taxon>Flavobacteriaceae</taxon>
        <taxon>Tenacibaculum</taxon>
        <taxon>Tenacibaculum finnmarkense</taxon>
    </lineage>
</organism>
<dbReference type="AlphaFoldDB" id="A0A2I2LDA4"/>
<dbReference type="InterPro" id="IPR037682">
    <property type="entry name" value="TonB_C"/>
</dbReference>
<gene>
    <name evidence="3" type="ORF">TNO010_120008</name>
</gene>
<feature type="signal peptide" evidence="1">
    <location>
        <begin position="1"/>
        <end position="22"/>
    </location>
</feature>
<dbReference type="Gene3D" id="3.30.1150.10">
    <property type="match status" value="1"/>
</dbReference>
<reference evidence="3 4" key="1">
    <citation type="submission" date="2017-11" db="EMBL/GenBank/DDBJ databases">
        <authorList>
            <person name="Duchaud E."/>
        </authorList>
    </citation>
    <scope>NUCLEOTIDE SEQUENCE [LARGE SCALE GENOMIC DNA]</scope>
    <source>
        <strain evidence="3 4">TNO010</strain>
    </source>
</reference>
<feature type="chain" id="PRO_5014115701" description="TonB C-terminal domain-containing protein" evidence="1">
    <location>
        <begin position="23"/>
        <end position="206"/>
    </location>
</feature>
<accession>A0A2I2LDA4</accession>
<dbReference type="Proteomes" id="UP000490060">
    <property type="component" value="Unassembled WGS sequence"/>
</dbReference>
<dbReference type="GO" id="GO:0055085">
    <property type="term" value="P:transmembrane transport"/>
    <property type="evidence" value="ECO:0007669"/>
    <property type="project" value="InterPro"/>
</dbReference>
<proteinExistence type="predicted"/>
<dbReference type="RefSeq" id="WP_172504780.1">
    <property type="nucleotide sequence ID" value="NZ_JAJHTM010000006.1"/>
</dbReference>
<protein>
    <recommendedName>
        <fullName evidence="2">TonB C-terminal domain-containing protein</fullName>
    </recommendedName>
</protein>
<name>A0A2I2LDA4_9FLAO</name>
<dbReference type="SUPFAM" id="SSF74653">
    <property type="entry name" value="TolA/TonB C-terminal domain"/>
    <property type="match status" value="1"/>
</dbReference>
<dbReference type="EMBL" id="OENE01000004">
    <property type="protein sequence ID" value="SOS58206.1"/>
    <property type="molecule type" value="Genomic_DNA"/>
</dbReference>
<dbReference type="Pfam" id="PF03544">
    <property type="entry name" value="TonB_C"/>
    <property type="match status" value="1"/>
</dbReference>
<evidence type="ECO:0000259" key="2">
    <source>
        <dbReference type="Pfam" id="PF03544"/>
    </source>
</evidence>